<evidence type="ECO:0000256" key="1">
    <source>
        <dbReference type="SAM" id="SignalP"/>
    </source>
</evidence>
<gene>
    <name evidence="2" type="ORF">SAMN02745728_02206</name>
</gene>
<dbReference type="AlphaFoldDB" id="A0A1M7TLC9"/>
<evidence type="ECO:0000313" key="2">
    <source>
        <dbReference type="EMBL" id="SHN71549.1"/>
    </source>
</evidence>
<reference evidence="2 3" key="1">
    <citation type="submission" date="2016-12" db="EMBL/GenBank/DDBJ databases">
        <authorList>
            <person name="Song W.-J."/>
            <person name="Kurnit D.M."/>
        </authorList>
    </citation>
    <scope>NUCLEOTIDE SEQUENCE [LARGE SCALE GENOMIC DNA]</scope>
    <source>
        <strain evidence="2 3">DSM 11393</strain>
    </source>
</reference>
<name>A0A1M7TLC9_9BACT</name>
<dbReference type="STRING" id="1121455.SAMN02745728_02206"/>
<proteinExistence type="predicted"/>
<dbReference type="RefSeq" id="WP_072697883.1">
    <property type="nucleotide sequence ID" value="NZ_FRDI01000015.1"/>
</dbReference>
<feature type="chain" id="PRO_5013314632" description="DUF3160 domain-containing protein" evidence="1">
    <location>
        <begin position="25"/>
        <end position="785"/>
    </location>
</feature>
<dbReference type="InterPro" id="IPR022601">
    <property type="entry name" value="DUF3160"/>
</dbReference>
<dbReference type="EMBL" id="FRDI01000015">
    <property type="protein sequence ID" value="SHN71549.1"/>
    <property type="molecule type" value="Genomic_DNA"/>
</dbReference>
<evidence type="ECO:0008006" key="4">
    <source>
        <dbReference type="Google" id="ProtNLM"/>
    </source>
</evidence>
<sequence length="785" mass="88690">MYCYARIFFLFVLSVFFNASLALAEPVEIELKSVPSNFAVFVPDKVSFVVTPNMQEKLFPLEKAINYEQLGAQLTLEQKKFLYEHRFLLLKKLPGLYYSGEGPQWDEMLSKFAKIGGSNHVESRSPENAVFATPDPFLHALHKYVSERLKDKERNVLEPALVVYLGALYNNIQKLRSLAQPTADPAWERLQAQIVIPLVLIKNAADPVKRDEIQRDEERTLFDNVDTVENALSIFKAYSTAFSPEMTAAIIEELQLIYGASSQEFSPLYTMAYGQSDRQDDYTQYEPRGHYPANSTTRSYFRAMIRLGQTGWPLDKDKGLTDALNFALAMSYSAPENGIQSKILEEWQTIMSVSALYAGYPDEATYPEWVEYVQKNSGQHSFTPNSAMEQPLIEQLKQNLAELKSVVPFFTTLQAPTATNVLRVFPQRFTAAWLVADQLTKKNDDDLPSTFSGLWVPAAFGNAYAESLLSEQAAILANPNPTATAEGGAYRHVEAGRVEGSVEQITALQARLTELKSTLQTVPEESWFSSIGAAWLYTLRTLTGTYGAGYPLYMQDPLFAAKELQAYMGSYTELKHTLLLYEKPNYAEAGEGAEGEIPPVPKGFVEPNLAFWQELLRVTNLLKATEGLEKTNDSDNFYPLNRFAKQIKLCITLSEKELRNETITDEEYEDLRTGMNLDYMAAPASGAIYTDEDQFFSGLVVDVQTDNYLERIVYEAVASPYYILALVGNENSPRLVVGVAYNHHEFTTPFGQRLTDKMWKKRVYHDKDADLPEKNFWYKAITPIE</sequence>
<keyword evidence="1" id="KW-0732">Signal</keyword>
<evidence type="ECO:0000313" key="3">
    <source>
        <dbReference type="Proteomes" id="UP000186469"/>
    </source>
</evidence>
<organism evidence="2 3">
    <name type="scientific">Desulfovibrio litoralis DSM 11393</name>
    <dbReference type="NCBI Taxonomy" id="1121455"/>
    <lineage>
        <taxon>Bacteria</taxon>
        <taxon>Pseudomonadati</taxon>
        <taxon>Thermodesulfobacteriota</taxon>
        <taxon>Desulfovibrionia</taxon>
        <taxon>Desulfovibrionales</taxon>
        <taxon>Desulfovibrionaceae</taxon>
        <taxon>Desulfovibrio</taxon>
    </lineage>
</organism>
<feature type="signal peptide" evidence="1">
    <location>
        <begin position="1"/>
        <end position="24"/>
    </location>
</feature>
<dbReference type="SMART" id="SM01325">
    <property type="entry name" value="DUF3160"/>
    <property type="match status" value="1"/>
</dbReference>
<dbReference type="Proteomes" id="UP000186469">
    <property type="component" value="Unassembled WGS sequence"/>
</dbReference>
<keyword evidence="3" id="KW-1185">Reference proteome</keyword>
<accession>A0A1M7TLC9</accession>
<dbReference type="Pfam" id="PF11369">
    <property type="entry name" value="DUF3160"/>
    <property type="match status" value="2"/>
</dbReference>
<protein>
    <recommendedName>
        <fullName evidence="4">DUF3160 domain-containing protein</fullName>
    </recommendedName>
</protein>
<dbReference type="OrthoDB" id="353549at2"/>